<dbReference type="InterPro" id="IPR021135">
    <property type="entry name" value="PEP_COase"/>
</dbReference>
<proteinExistence type="predicted"/>
<evidence type="ECO:0000256" key="2">
    <source>
        <dbReference type="ARBA" id="ARBA00022419"/>
    </source>
</evidence>
<dbReference type="PRINTS" id="PR00150">
    <property type="entry name" value="PEPCARBXLASE"/>
</dbReference>
<evidence type="ECO:0000313" key="3">
    <source>
        <dbReference type="EMBL" id="TCS86050.1"/>
    </source>
</evidence>
<dbReference type="OrthoDB" id="9768133at2"/>
<dbReference type="AlphaFoldDB" id="A0A4R3KPG0"/>
<keyword evidence="3" id="KW-0670">Pyruvate</keyword>
<accession>A0A4R3KPG0</accession>
<dbReference type="GO" id="GO:0015977">
    <property type="term" value="P:carbon fixation"/>
    <property type="evidence" value="ECO:0007669"/>
    <property type="project" value="InterPro"/>
</dbReference>
<gene>
    <name evidence="3" type="ORF">EDD80_10978</name>
</gene>
<dbReference type="Pfam" id="PF00311">
    <property type="entry name" value="PEPcase"/>
    <property type="match status" value="2"/>
</dbReference>
<protein>
    <recommendedName>
        <fullName evidence="2">Phosphoenolpyruvate carboxylase</fullName>
    </recommendedName>
</protein>
<evidence type="ECO:0000313" key="4">
    <source>
        <dbReference type="Proteomes" id="UP000295807"/>
    </source>
</evidence>
<comment type="function">
    <text evidence="1">Forms oxaloacetate, a four-carbon dicarboxylic acid source for the tricarboxylic acid cycle.</text>
</comment>
<keyword evidence="4" id="KW-1185">Reference proteome</keyword>
<dbReference type="SUPFAM" id="SSF51621">
    <property type="entry name" value="Phosphoenolpyruvate/pyruvate domain"/>
    <property type="match status" value="1"/>
</dbReference>
<dbReference type="EMBL" id="SMAD01000009">
    <property type="protein sequence ID" value="TCS86050.1"/>
    <property type="molecule type" value="Genomic_DNA"/>
</dbReference>
<dbReference type="InterPro" id="IPR015813">
    <property type="entry name" value="Pyrv/PenolPyrv_kinase-like_dom"/>
</dbReference>
<dbReference type="PANTHER" id="PTHR30523">
    <property type="entry name" value="PHOSPHOENOLPYRUVATE CARBOXYLASE"/>
    <property type="match status" value="1"/>
</dbReference>
<organism evidence="3 4">
    <name type="scientific">Anseongella ginsenosidimutans</name>
    <dbReference type="NCBI Taxonomy" id="496056"/>
    <lineage>
        <taxon>Bacteria</taxon>
        <taxon>Pseudomonadati</taxon>
        <taxon>Bacteroidota</taxon>
        <taxon>Sphingobacteriia</taxon>
        <taxon>Sphingobacteriales</taxon>
        <taxon>Sphingobacteriaceae</taxon>
        <taxon>Anseongella</taxon>
    </lineage>
</organism>
<dbReference type="PANTHER" id="PTHR30523:SF6">
    <property type="entry name" value="PHOSPHOENOLPYRUVATE CARBOXYLASE"/>
    <property type="match status" value="1"/>
</dbReference>
<dbReference type="GO" id="GO:0006099">
    <property type="term" value="P:tricarboxylic acid cycle"/>
    <property type="evidence" value="ECO:0007669"/>
    <property type="project" value="InterPro"/>
</dbReference>
<comment type="caution">
    <text evidence="3">The sequence shown here is derived from an EMBL/GenBank/DDBJ whole genome shotgun (WGS) entry which is preliminary data.</text>
</comment>
<dbReference type="GO" id="GO:0005829">
    <property type="term" value="C:cytosol"/>
    <property type="evidence" value="ECO:0007669"/>
    <property type="project" value="TreeGrafter"/>
</dbReference>
<name>A0A4R3KPG0_9SPHI</name>
<reference evidence="3 4" key="1">
    <citation type="submission" date="2019-03" db="EMBL/GenBank/DDBJ databases">
        <title>Genomic Encyclopedia of Type Strains, Phase IV (KMG-IV): sequencing the most valuable type-strain genomes for metagenomic binning, comparative biology and taxonomic classification.</title>
        <authorList>
            <person name="Goeker M."/>
        </authorList>
    </citation>
    <scope>NUCLEOTIDE SEQUENCE [LARGE SCALE GENOMIC DNA]</scope>
    <source>
        <strain evidence="3 4">DSM 21100</strain>
    </source>
</reference>
<sequence>MNPSQALENFNQDVVAKYQIYNSLFLTLPFKDVANTAVILPLLASHCENGFEKGKNPRQIIDDFFSQHTGLKTEKEKIDVLFRFIQFIERQVVLFDSIEDAAFSNVNDLEGVGSLRYLFTETQQKKRVDQLKNKMEDFKVRLVLTAHPTQFYPGAVLGIITDLAQAIKENDLTSINLLLQQLGKTPFFKKEQPTPYDEAISLIWYLENIFYKAIGNIYREIKSHMPEDGESVTVNNIFDLGFWPGGDRDGNPYVDAETSLRVADSLRVAVLKCYSRDLRRLRRRLTFNQVDKVIGELEEKMYDISFLQKDPSILPTDELFQKLLEIRDIVIRQHNSLFIDQLDSLISKVRLFGYHFATLDIRQDSRVHHQVLLNIIRQYKKNTGNDLLPPDFAELPSGQQIELLSKVEGKLNPDIFDDKITRDTLESIYAIKTIQEKNGERGANRYVISNCQSVLNVMEIYAMIRLCGWSREEVKIDIIPLFETIDDLVNAPDIMEELYRNPYYAEHLRRRGNRQTIMLGFSDGTKDGGYLMANWSIYKAKEALSAVSYKYGIKVSFFDGRGGPPARGGGKTHKFYSSLGTEIETAEIQLTVQGQTISSNFGTIESARFNMEQLLTAGISNELFADTKYQLSDEDKNLLQELGDLAYDSYKELKAHPKFIEYLVRVGTLKYYGKTNIGSRPTSRKKSDVFRFEDLRAIPFVGSWSQLKQNVPGFYGVGTALSRFEEMGKMDAARRLYKKSEFFRTLIDNSMMSMSKSYFPLTHYLEKDPEFGEFWKKLYSEFKLTKKYLLDVSGSDELMDSYPVERASIKIRERIVLPLLTIQQYALNRLHELENNDQDPELRATYEKMVTRSLYGNINAARNSA</sequence>
<dbReference type="Proteomes" id="UP000295807">
    <property type="component" value="Unassembled WGS sequence"/>
</dbReference>
<dbReference type="RefSeq" id="WP_132129856.1">
    <property type="nucleotide sequence ID" value="NZ_CP042432.1"/>
</dbReference>
<evidence type="ECO:0000256" key="1">
    <source>
        <dbReference type="ARBA" id="ARBA00003670"/>
    </source>
</evidence>
<dbReference type="GO" id="GO:0008964">
    <property type="term" value="F:phosphoenolpyruvate carboxylase activity"/>
    <property type="evidence" value="ECO:0007669"/>
    <property type="project" value="InterPro"/>
</dbReference>